<evidence type="ECO:0000256" key="2">
    <source>
        <dbReference type="ARBA" id="ARBA00023098"/>
    </source>
</evidence>
<dbReference type="Proteomes" id="UP000380867">
    <property type="component" value="Unassembled WGS sequence"/>
</dbReference>
<dbReference type="OrthoDB" id="4470569at2"/>
<organism evidence="5 6">
    <name type="scientific">Aeromicrobium ginsengisoli</name>
    <dbReference type="NCBI Taxonomy" id="363867"/>
    <lineage>
        <taxon>Bacteria</taxon>
        <taxon>Bacillati</taxon>
        <taxon>Actinomycetota</taxon>
        <taxon>Actinomycetes</taxon>
        <taxon>Propionibacteriales</taxon>
        <taxon>Nocardioidaceae</taxon>
        <taxon>Aeromicrobium</taxon>
    </lineage>
</organism>
<dbReference type="AlphaFoldDB" id="A0A5M4F9D6"/>
<dbReference type="InterPro" id="IPR014748">
    <property type="entry name" value="Enoyl-CoA_hydra_C"/>
</dbReference>
<dbReference type="Gene3D" id="1.10.12.10">
    <property type="entry name" value="Lyase 2-enoyl-coa Hydratase, Chain A, domain 2"/>
    <property type="match status" value="1"/>
</dbReference>
<keyword evidence="6" id="KW-1185">Reference proteome</keyword>
<dbReference type="PANTHER" id="PTHR11941">
    <property type="entry name" value="ENOYL-COA HYDRATASE-RELATED"/>
    <property type="match status" value="1"/>
</dbReference>
<keyword evidence="2" id="KW-0443">Lipid metabolism</keyword>
<reference evidence="5" key="1">
    <citation type="submission" date="2019-09" db="EMBL/GenBank/DDBJ databases">
        <authorList>
            <person name="Li J."/>
        </authorList>
    </citation>
    <scope>NUCLEOTIDE SEQUENCE [LARGE SCALE GENOMIC DNA]</scope>
    <source>
        <strain evidence="5">JCM 14732</strain>
    </source>
</reference>
<evidence type="ECO:0000313" key="6">
    <source>
        <dbReference type="Proteomes" id="UP000380867"/>
    </source>
</evidence>
<sequence>MTVRTERHDHVLVVQIDRAEKRNAIDDETAAGLDEAFNELDDDPDLWVGILTGTAEVFSAGTDLRNGGSPRTERGGEYGLIRRKRTTPVVAAVEGFALGGGFELALACDLVVASRTATFGLPETRRGVVASSGALLRAARDLPPKIARELLISGATLTGERAHQLGLVNRVVEPGEALDAARTLADEICLSSPFAVRQTLAALDTQLADGDAAGWAATAGAVDAVLASDDMAEGVSAFFEKRTPRWTGR</sequence>
<accession>A0A5M4F9D6</accession>
<gene>
    <name evidence="5" type="ORF">ESP70_018820</name>
</gene>
<dbReference type="PROSITE" id="PS00166">
    <property type="entry name" value="ENOYL_COA_HYDRATASE"/>
    <property type="match status" value="1"/>
</dbReference>
<evidence type="ECO:0000256" key="1">
    <source>
        <dbReference type="ARBA" id="ARBA00005254"/>
    </source>
</evidence>
<dbReference type="GO" id="GO:0006635">
    <property type="term" value="P:fatty acid beta-oxidation"/>
    <property type="evidence" value="ECO:0007669"/>
    <property type="project" value="TreeGrafter"/>
</dbReference>
<name>A0A5M4F9D6_9ACTN</name>
<keyword evidence="3" id="KW-0456">Lyase</keyword>
<dbReference type="InterPro" id="IPR018376">
    <property type="entry name" value="Enoyl-CoA_hyd/isom_CS"/>
</dbReference>
<comment type="similarity">
    <text evidence="1 4">Belongs to the enoyl-CoA hydratase/isomerase family.</text>
</comment>
<proteinExistence type="inferred from homology"/>
<dbReference type="CDD" id="cd06558">
    <property type="entry name" value="crotonase-like"/>
    <property type="match status" value="1"/>
</dbReference>
<dbReference type="Pfam" id="PF00378">
    <property type="entry name" value="ECH_1"/>
    <property type="match status" value="1"/>
</dbReference>
<dbReference type="RefSeq" id="WP_149690866.1">
    <property type="nucleotide sequence ID" value="NZ_SDPQ02000004.1"/>
</dbReference>
<comment type="caution">
    <text evidence="5">The sequence shown here is derived from an EMBL/GenBank/DDBJ whole genome shotgun (WGS) entry which is preliminary data.</text>
</comment>
<dbReference type="SUPFAM" id="SSF52096">
    <property type="entry name" value="ClpP/crotonase"/>
    <property type="match status" value="1"/>
</dbReference>
<evidence type="ECO:0000256" key="3">
    <source>
        <dbReference type="ARBA" id="ARBA00023239"/>
    </source>
</evidence>
<dbReference type="InterPro" id="IPR029045">
    <property type="entry name" value="ClpP/crotonase-like_dom_sf"/>
</dbReference>
<dbReference type="PANTHER" id="PTHR11941:SF169">
    <property type="entry name" value="(7AS)-7A-METHYL-1,5-DIOXO-2,3,5,6,7,7A-HEXAHYDRO-1H-INDENE-CARBOXYL-COA HYDROLASE"/>
    <property type="match status" value="1"/>
</dbReference>
<protein>
    <submittedName>
        <fullName evidence="5">Enoyl-CoA hydratase</fullName>
    </submittedName>
</protein>
<evidence type="ECO:0000313" key="5">
    <source>
        <dbReference type="EMBL" id="KAA1394256.1"/>
    </source>
</evidence>
<dbReference type="GO" id="GO:0016829">
    <property type="term" value="F:lyase activity"/>
    <property type="evidence" value="ECO:0007669"/>
    <property type="project" value="UniProtKB-KW"/>
</dbReference>
<dbReference type="Gene3D" id="3.90.226.10">
    <property type="entry name" value="2-enoyl-CoA Hydratase, Chain A, domain 1"/>
    <property type="match status" value="1"/>
</dbReference>
<dbReference type="EMBL" id="SDPQ02000004">
    <property type="protein sequence ID" value="KAA1394256.1"/>
    <property type="molecule type" value="Genomic_DNA"/>
</dbReference>
<dbReference type="InterPro" id="IPR001753">
    <property type="entry name" value="Enoyl-CoA_hydra/iso"/>
</dbReference>
<evidence type="ECO:0000256" key="4">
    <source>
        <dbReference type="RuleBase" id="RU003707"/>
    </source>
</evidence>